<dbReference type="PANTHER" id="PTHR37019:SF2">
    <property type="entry name" value="EXPERA DOMAIN-CONTAINING PROTEIN"/>
    <property type="match status" value="1"/>
</dbReference>
<dbReference type="AlphaFoldDB" id="A0A9P7H7P5"/>
<proteinExistence type="predicted"/>
<evidence type="ECO:0000256" key="1">
    <source>
        <dbReference type="SAM" id="Phobius"/>
    </source>
</evidence>
<accession>A0A9P7H7P5</accession>
<organism evidence="3 4">
    <name type="scientific">Fusarium avenaceum</name>
    <dbReference type="NCBI Taxonomy" id="40199"/>
    <lineage>
        <taxon>Eukaryota</taxon>
        <taxon>Fungi</taxon>
        <taxon>Dikarya</taxon>
        <taxon>Ascomycota</taxon>
        <taxon>Pezizomycotina</taxon>
        <taxon>Sordariomycetes</taxon>
        <taxon>Hypocreomycetidae</taxon>
        <taxon>Hypocreales</taxon>
        <taxon>Nectriaceae</taxon>
        <taxon>Fusarium</taxon>
        <taxon>Fusarium tricinctum species complex</taxon>
    </lineage>
</organism>
<dbReference type="OrthoDB" id="2937326at2759"/>
<protein>
    <recommendedName>
        <fullName evidence="2">DUF7704 domain-containing protein</fullName>
    </recommendedName>
</protein>
<dbReference type="Pfam" id="PF24803">
    <property type="entry name" value="DUF7704"/>
    <property type="match status" value="1"/>
</dbReference>
<evidence type="ECO:0000259" key="2">
    <source>
        <dbReference type="Pfam" id="PF24803"/>
    </source>
</evidence>
<gene>
    <name evidence="3" type="ORF">KAF25_008206</name>
</gene>
<evidence type="ECO:0000313" key="4">
    <source>
        <dbReference type="Proteomes" id="UP000782241"/>
    </source>
</evidence>
<feature type="transmembrane region" description="Helical" evidence="1">
    <location>
        <begin position="55"/>
        <end position="74"/>
    </location>
</feature>
<evidence type="ECO:0000313" key="3">
    <source>
        <dbReference type="EMBL" id="KAG5664472.1"/>
    </source>
</evidence>
<dbReference type="InterPro" id="IPR056121">
    <property type="entry name" value="DUF7704"/>
</dbReference>
<dbReference type="Proteomes" id="UP000782241">
    <property type="component" value="Unassembled WGS sequence"/>
</dbReference>
<sequence length="156" mass="16965">MASCLPTFPRVVFTTIEPISLVVGFIGVVIDPAWFIGEQSPQDDGIGASHNSIIVTWQLGNLYLLMAFMGVAILSTTSELKVVRAYLVALWLGDIGHLAFTSYGLGWDMSMSPLKWNATTWGNIGMTLFLFFTRTAYLTGLLGSNDVKAVAAKKNL</sequence>
<comment type="caution">
    <text evidence="3">The sequence shown here is derived from an EMBL/GenBank/DDBJ whole genome shotgun (WGS) entry which is preliminary data.</text>
</comment>
<feature type="transmembrane region" description="Helical" evidence="1">
    <location>
        <begin position="124"/>
        <end position="144"/>
    </location>
</feature>
<keyword evidence="1" id="KW-0472">Membrane</keyword>
<feature type="domain" description="DUF7704" evidence="2">
    <location>
        <begin position="2"/>
        <end position="143"/>
    </location>
</feature>
<keyword evidence="4" id="KW-1185">Reference proteome</keyword>
<reference evidence="3" key="1">
    <citation type="submission" date="2021-04" db="EMBL/GenBank/DDBJ databases">
        <title>Draft genome of Fusarium avenaceum strain F156N33, isolated from an atmospheric sample in Virginia.</title>
        <authorList>
            <person name="Yang S."/>
            <person name="Vinatzer B.A."/>
            <person name="Coleman J."/>
        </authorList>
    </citation>
    <scope>NUCLEOTIDE SEQUENCE</scope>
    <source>
        <strain evidence="3">F156N33</strain>
    </source>
</reference>
<dbReference type="PANTHER" id="PTHR37019">
    <property type="entry name" value="CHROMOSOME 1, WHOLE GENOME SHOTGUN SEQUENCE"/>
    <property type="match status" value="1"/>
</dbReference>
<keyword evidence="1" id="KW-0812">Transmembrane</keyword>
<name>A0A9P7H7P5_9HYPO</name>
<feature type="transmembrane region" description="Helical" evidence="1">
    <location>
        <begin position="86"/>
        <end position="104"/>
    </location>
</feature>
<feature type="transmembrane region" description="Helical" evidence="1">
    <location>
        <begin position="12"/>
        <end position="35"/>
    </location>
</feature>
<dbReference type="EMBL" id="JAGPUO010000002">
    <property type="protein sequence ID" value="KAG5664472.1"/>
    <property type="molecule type" value="Genomic_DNA"/>
</dbReference>
<keyword evidence="1" id="KW-1133">Transmembrane helix</keyword>